<keyword evidence="1" id="KW-0732">Signal</keyword>
<evidence type="ECO:0000313" key="2">
    <source>
        <dbReference type="EMBL" id="RAK57350.1"/>
    </source>
</evidence>
<dbReference type="RefSeq" id="WP_111513802.1">
    <property type="nucleotide sequence ID" value="NZ_QFYR01000001.1"/>
</dbReference>
<accession>A0A328AQQ9</accession>
<dbReference type="Pfam" id="PF10670">
    <property type="entry name" value="DUF4198"/>
    <property type="match status" value="1"/>
</dbReference>
<dbReference type="OrthoDB" id="5943at2"/>
<reference evidence="3" key="1">
    <citation type="submission" date="2018-05" db="EMBL/GenBank/DDBJ databases">
        <authorList>
            <person name="Li X."/>
        </authorList>
    </citation>
    <scope>NUCLEOTIDE SEQUENCE [LARGE SCALE GENOMIC DNA]</scope>
    <source>
        <strain evidence="3">YIM 73061</strain>
    </source>
</reference>
<dbReference type="AlphaFoldDB" id="A0A328AQQ9"/>
<comment type="caution">
    <text evidence="2">The sequence shown here is derived from an EMBL/GenBank/DDBJ whole genome shotgun (WGS) entry which is preliminary data.</text>
</comment>
<name>A0A328AQQ9_9CAUL</name>
<dbReference type="InterPro" id="IPR019613">
    <property type="entry name" value="DUF4198"/>
</dbReference>
<keyword evidence="3" id="KW-1185">Reference proteome</keyword>
<dbReference type="EMBL" id="QFYR01000001">
    <property type="protein sequence ID" value="RAK57350.1"/>
    <property type="molecule type" value="Genomic_DNA"/>
</dbReference>
<evidence type="ECO:0000256" key="1">
    <source>
        <dbReference type="SAM" id="SignalP"/>
    </source>
</evidence>
<proteinExistence type="predicted"/>
<feature type="chain" id="PRO_5016293821" evidence="1">
    <location>
        <begin position="26"/>
        <end position="271"/>
    </location>
</feature>
<feature type="signal peptide" evidence="1">
    <location>
        <begin position="1"/>
        <end position="25"/>
    </location>
</feature>
<evidence type="ECO:0000313" key="3">
    <source>
        <dbReference type="Proteomes" id="UP000249725"/>
    </source>
</evidence>
<protein>
    <submittedName>
        <fullName evidence="2">DUF4198 domain-containing protein</fullName>
    </submittedName>
</protein>
<sequence length="271" mass="28775">MTAIRRGVAAAAFVTALIVPAAASAHRQWILPSSTVLSKEGSFVTVDAAVSNDLFFFDHVPMRLDAMTITGPDGAKLTPQNAATGKYRSTFDVELAKPGTYRIGTVNDGVFASYKLNGETKRWRGRATELATAVPAGATEVKVTQSTRRVETFVTAGAPSTDALKPSGQGLELQPVTHPNDLVAGESASFKLLLDGKPARDTEVDIVLGGGRYLAKPVEAKVKTNAEGLFSYSWPQPGMYWIEAEARGGASTIPNAERSAAYVATFEVLPE</sequence>
<gene>
    <name evidence="2" type="ORF">DJ018_05260</name>
</gene>
<dbReference type="Proteomes" id="UP000249725">
    <property type="component" value="Unassembled WGS sequence"/>
</dbReference>
<organism evidence="2 3">
    <name type="scientific">Phenylobacterium deserti</name>
    <dbReference type="NCBI Taxonomy" id="1914756"/>
    <lineage>
        <taxon>Bacteria</taxon>
        <taxon>Pseudomonadati</taxon>
        <taxon>Pseudomonadota</taxon>
        <taxon>Alphaproteobacteria</taxon>
        <taxon>Caulobacterales</taxon>
        <taxon>Caulobacteraceae</taxon>
        <taxon>Phenylobacterium</taxon>
    </lineage>
</organism>